<evidence type="ECO:0000313" key="2">
    <source>
        <dbReference type="EMBL" id="MBC5726090.1"/>
    </source>
</evidence>
<reference evidence="2" key="1">
    <citation type="submission" date="2020-08" db="EMBL/GenBank/DDBJ databases">
        <title>Genome public.</title>
        <authorList>
            <person name="Liu C."/>
            <person name="Sun Q."/>
        </authorList>
    </citation>
    <scope>NUCLEOTIDE SEQUENCE</scope>
    <source>
        <strain evidence="2">NSJ-28</strain>
    </source>
</reference>
<proteinExistence type="predicted"/>
<dbReference type="InterPro" id="IPR003673">
    <property type="entry name" value="CoA-Trfase_fam_III"/>
</dbReference>
<dbReference type="InterPro" id="IPR050483">
    <property type="entry name" value="CoA-transferase_III_domain"/>
</dbReference>
<evidence type="ECO:0000313" key="3">
    <source>
        <dbReference type="Proteomes" id="UP000606499"/>
    </source>
</evidence>
<dbReference type="InterPro" id="IPR044855">
    <property type="entry name" value="CoA-Trfase_III_dom3_sf"/>
</dbReference>
<dbReference type="AlphaFoldDB" id="A0A923RZ98"/>
<gene>
    <name evidence="2" type="ORF">H8S45_11555</name>
</gene>
<dbReference type="RefSeq" id="WP_107630945.1">
    <property type="nucleotide sequence ID" value="NZ_JACOPL010000011.1"/>
</dbReference>
<dbReference type="SUPFAM" id="SSF89796">
    <property type="entry name" value="CoA-transferase family III (CaiB/BaiF)"/>
    <property type="match status" value="1"/>
</dbReference>
<keyword evidence="3" id="KW-1185">Reference proteome</keyword>
<dbReference type="GO" id="GO:0008410">
    <property type="term" value="F:CoA-transferase activity"/>
    <property type="evidence" value="ECO:0007669"/>
    <property type="project" value="TreeGrafter"/>
</dbReference>
<sequence length="395" mass="44002">MSRQALEGLKVVEVGNIVAGPWCGSMLADFGARVIKVEPPKTGDLMRGMGRIKNLWFAVEGRNKQNVTLNLKTEQGKKMLWQLIEDADVLIENFRPGVFRKLGFTWEEIHRRNPRLIYTVASGYGQTGPYAPRPGFDRMGLALGGFLEVTGYPDTPPVKPGISVADFYTAMFSCMAVMFAIYDRDVNGSGEGQMIDCALTESVLRLQESIIAEYSYDGTIRTRIGNGTTVTVPSGHFLTKDDKYVALSITGDKLYRDCMHQIDRQDLIDHPDYQTTIDRAAHREEINAEFAKWARAHTLKECLDILGEGIPACPIYNVADIMEDPQFAARNDIVEVETEQFGKIKMQNVCPKMLGTPGEIKWPGQPLGKFNKDVFGGLLGYTDEQLAKFAEDGVI</sequence>
<dbReference type="Gene3D" id="3.40.50.10540">
    <property type="entry name" value="Crotonobetainyl-coa:carnitine coa-transferase, domain 1"/>
    <property type="match status" value="1"/>
</dbReference>
<dbReference type="Gene3D" id="3.30.1540.10">
    <property type="entry name" value="formyl-coa transferase, domain 3"/>
    <property type="match status" value="1"/>
</dbReference>
<organism evidence="2 3">
    <name type="scientific">Agathobaculum faecis</name>
    <dbReference type="NCBI Taxonomy" id="2763013"/>
    <lineage>
        <taxon>Bacteria</taxon>
        <taxon>Bacillati</taxon>
        <taxon>Bacillota</taxon>
        <taxon>Clostridia</taxon>
        <taxon>Eubacteriales</taxon>
        <taxon>Butyricicoccaceae</taxon>
        <taxon>Agathobaculum</taxon>
    </lineage>
</organism>
<evidence type="ECO:0000256" key="1">
    <source>
        <dbReference type="ARBA" id="ARBA00022679"/>
    </source>
</evidence>
<dbReference type="InterPro" id="IPR023606">
    <property type="entry name" value="CoA-Trfase_III_dom_1_sf"/>
</dbReference>
<keyword evidence="1 2" id="KW-0808">Transferase</keyword>
<name>A0A923RZ98_9FIRM</name>
<dbReference type="Proteomes" id="UP000606499">
    <property type="component" value="Unassembled WGS sequence"/>
</dbReference>
<dbReference type="PANTHER" id="PTHR48207">
    <property type="entry name" value="SUCCINATE--HYDROXYMETHYLGLUTARATE COA-TRANSFERASE"/>
    <property type="match status" value="1"/>
</dbReference>
<comment type="caution">
    <text evidence="2">The sequence shown here is derived from an EMBL/GenBank/DDBJ whole genome shotgun (WGS) entry which is preliminary data.</text>
</comment>
<dbReference type="Pfam" id="PF02515">
    <property type="entry name" value="CoA_transf_3"/>
    <property type="match status" value="1"/>
</dbReference>
<protein>
    <submittedName>
        <fullName evidence="2">CoA transferase</fullName>
    </submittedName>
</protein>
<dbReference type="EMBL" id="JACOPL010000011">
    <property type="protein sequence ID" value="MBC5726090.1"/>
    <property type="molecule type" value="Genomic_DNA"/>
</dbReference>
<dbReference type="PANTHER" id="PTHR48207:SF3">
    <property type="entry name" value="SUCCINATE--HYDROXYMETHYLGLUTARATE COA-TRANSFERASE"/>
    <property type="match status" value="1"/>
</dbReference>
<accession>A0A923RZ98</accession>